<keyword evidence="1" id="KW-0732">Signal</keyword>
<organism evidence="3 4">
    <name type="scientific">Ructibacterium gallinarum</name>
    <dbReference type="NCBI Taxonomy" id="2779355"/>
    <lineage>
        <taxon>Bacteria</taxon>
        <taxon>Bacillati</taxon>
        <taxon>Bacillota</taxon>
        <taxon>Clostridia</taxon>
        <taxon>Eubacteriales</taxon>
        <taxon>Oscillospiraceae</taxon>
        <taxon>Ructibacterium</taxon>
    </lineage>
</organism>
<gene>
    <name evidence="3" type="ORF">INF28_08825</name>
</gene>
<sequence>MKFKKITCLIAAACMLSVGLQGCGGNEGIREEDVSSVPKDMYEINWYIQGTPQSDTPSVEAKINEYLADKINATLKLHILDASQYSQKLGVMINAGEYFDMAFCASWMLDYKANAANGAFIALDDMLPKYLPETSKMLGKDYIDAAKVNGRLYALPVNKEKASQAGWFYRKDIAEKYNIDMSSIKSFEELEPYLLKIQKNEPDMKYPIDWKTDNTPLAFIQYELLAGPAAVIYGKYDGKVVNFYETEEYEQACRISRKFFEDGLIKKDVMTSGDFNQRIQDGKTFCCAYPLKPGKAKEMSEDYKFEMDQAEVTPIIEDNQAATGSMTAVSRTSKNPVRVLRFLELLNTDEYLYNLVVYGIEGKHYNMTEDGSVELIPQSSYTLSGSEWMFGNVFLAKLKKGEESTKLENLKKFNQEAEKPLYYGFKFDASNVDLEAAACKNVINEYNRQAVLGAIDPDTVLPEFRKKLKEAGADKVVEEAQKQYDAFLAEKEKK</sequence>
<dbReference type="Gene3D" id="3.40.190.10">
    <property type="entry name" value="Periplasmic binding protein-like II"/>
    <property type="match status" value="2"/>
</dbReference>
<feature type="domain" description="DUF3502" evidence="2">
    <location>
        <begin position="422"/>
        <end position="489"/>
    </location>
</feature>
<dbReference type="InterPro" id="IPR022627">
    <property type="entry name" value="DUF3502"/>
</dbReference>
<dbReference type="PANTHER" id="PTHR43649">
    <property type="entry name" value="ARABINOSE-BINDING PROTEIN-RELATED"/>
    <property type="match status" value="1"/>
</dbReference>
<dbReference type="EMBL" id="JADCKB010000018">
    <property type="protein sequence ID" value="MBE5040562.1"/>
    <property type="molecule type" value="Genomic_DNA"/>
</dbReference>
<dbReference type="InterPro" id="IPR006059">
    <property type="entry name" value="SBP"/>
</dbReference>
<dbReference type="AlphaFoldDB" id="A0A9D5M6T0"/>
<feature type="signal peptide" evidence="1">
    <location>
        <begin position="1"/>
        <end position="22"/>
    </location>
</feature>
<dbReference type="Pfam" id="PF01547">
    <property type="entry name" value="SBP_bac_1"/>
    <property type="match status" value="1"/>
</dbReference>
<name>A0A9D5M6T0_9FIRM</name>
<keyword evidence="4" id="KW-1185">Reference proteome</keyword>
<reference evidence="3" key="1">
    <citation type="submission" date="2020-10" db="EMBL/GenBank/DDBJ databases">
        <title>ChiBAC.</title>
        <authorList>
            <person name="Zenner C."/>
            <person name="Hitch T.C.A."/>
            <person name="Clavel T."/>
        </authorList>
    </citation>
    <scope>NUCLEOTIDE SEQUENCE</scope>
    <source>
        <strain evidence="3">DSM 107454</strain>
    </source>
</reference>
<feature type="chain" id="PRO_5038737091" evidence="1">
    <location>
        <begin position="23"/>
        <end position="494"/>
    </location>
</feature>
<dbReference type="Pfam" id="PF12010">
    <property type="entry name" value="DUF3502"/>
    <property type="match status" value="1"/>
</dbReference>
<evidence type="ECO:0000313" key="3">
    <source>
        <dbReference type="EMBL" id="MBE5040562.1"/>
    </source>
</evidence>
<evidence type="ECO:0000259" key="2">
    <source>
        <dbReference type="Pfam" id="PF12010"/>
    </source>
</evidence>
<accession>A0A9D5M6T0</accession>
<dbReference type="SUPFAM" id="SSF53850">
    <property type="entry name" value="Periplasmic binding protein-like II"/>
    <property type="match status" value="1"/>
</dbReference>
<evidence type="ECO:0000313" key="4">
    <source>
        <dbReference type="Proteomes" id="UP000806542"/>
    </source>
</evidence>
<dbReference type="RefSeq" id="WP_226393115.1">
    <property type="nucleotide sequence ID" value="NZ_JADCKB010000018.1"/>
</dbReference>
<dbReference type="Proteomes" id="UP000806542">
    <property type="component" value="Unassembled WGS sequence"/>
</dbReference>
<protein>
    <submittedName>
        <fullName evidence="3">ABC transporter substrate-binding protein</fullName>
    </submittedName>
</protein>
<dbReference type="PANTHER" id="PTHR43649:SF17">
    <property type="entry name" value="ABC TRANSPORTER SOLUTE BINDING PROTEIN-SUGAR TRANSPORT"/>
    <property type="match status" value="1"/>
</dbReference>
<proteinExistence type="predicted"/>
<comment type="caution">
    <text evidence="3">The sequence shown here is derived from an EMBL/GenBank/DDBJ whole genome shotgun (WGS) entry which is preliminary data.</text>
</comment>
<dbReference type="PROSITE" id="PS51257">
    <property type="entry name" value="PROKAR_LIPOPROTEIN"/>
    <property type="match status" value="1"/>
</dbReference>
<evidence type="ECO:0000256" key="1">
    <source>
        <dbReference type="SAM" id="SignalP"/>
    </source>
</evidence>
<dbReference type="InterPro" id="IPR050490">
    <property type="entry name" value="Bact_solute-bd_prot1"/>
</dbReference>